<keyword evidence="6" id="KW-0539">Nucleus</keyword>
<evidence type="ECO:0000256" key="5">
    <source>
        <dbReference type="ARBA" id="ARBA00022833"/>
    </source>
</evidence>
<evidence type="ECO:0000313" key="11">
    <source>
        <dbReference type="Proteomes" id="UP000008068"/>
    </source>
</evidence>
<dbReference type="OrthoDB" id="6077919at2759"/>
<dbReference type="SMART" id="SM00355">
    <property type="entry name" value="ZnF_C2H2"/>
    <property type="match status" value="6"/>
</dbReference>
<dbReference type="GO" id="GO:0010468">
    <property type="term" value="P:regulation of gene expression"/>
    <property type="evidence" value="ECO:0007669"/>
    <property type="project" value="TreeGrafter"/>
</dbReference>
<keyword evidence="3" id="KW-0677">Repeat</keyword>
<dbReference type="HOGENOM" id="CLU_488557_0_0_1"/>
<name>G0NTL2_CAEBE</name>
<protein>
    <recommendedName>
        <fullName evidence="9">C2H2-type domain-containing protein</fullName>
    </recommendedName>
</protein>
<proteinExistence type="predicted"/>
<dbReference type="Gene3D" id="3.30.160.60">
    <property type="entry name" value="Classic Zinc Finger"/>
    <property type="match status" value="2"/>
</dbReference>
<evidence type="ECO:0000256" key="8">
    <source>
        <dbReference type="SAM" id="MobiDB-lite"/>
    </source>
</evidence>
<dbReference type="InParanoid" id="G0NTL2"/>
<feature type="compositionally biased region" description="Basic and acidic residues" evidence="8">
    <location>
        <begin position="297"/>
        <end position="306"/>
    </location>
</feature>
<organism evidence="11">
    <name type="scientific">Caenorhabditis brenneri</name>
    <name type="common">Nematode worm</name>
    <dbReference type="NCBI Taxonomy" id="135651"/>
    <lineage>
        <taxon>Eukaryota</taxon>
        <taxon>Metazoa</taxon>
        <taxon>Ecdysozoa</taxon>
        <taxon>Nematoda</taxon>
        <taxon>Chromadorea</taxon>
        <taxon>Rhabditida</taxon>
        <taxon>Rhabditina</taxon>
        <taxon>Rhabditomorpha</taxon>
        <taxon>Rhabditoidea</taxon>
        <taxon>Rhabditidae</taxon>
        <taxon>Peloderinae</taxon>
        <taxon>Caenorhabditis</taxon>
    </lineage>
</organism>
<comment type="subcellular location">
    <subcellularLocation>
        <location evidence="1">Nucleus</location>
    </subcellularLocation>
</comment>
<keyword evidence="4 7" id="KW-0863">Zinc-finger</keyword>
<gene>
    <name evidence="10" type="ORF">CAEBREN_14114</name>
</gene>
<feature type="compositionally biased region" description="Acidic residues" evidence="8">
    <location>
        <begin position="364"/>
        <end position="381"/>
    </location>
</feature>
<evidence type="ECO:0000256" key="2">
    <source>
        <dbReference type="ARBA" id="ARBA00022723"/>
    </source>
</evidence>
<dbReference type="InterPro" id="IPR050331">
    <property type="entry name" value="Zinc_finger"/>
</dbReference>
<dbReference type="PROSITE" id="PS00028">
    <property type="entry name" value="ZINC_FINGER_C2H2_1"/>
    <property type="match status" value="1"/>
</dbReference>
<sequence length="483" mass="54324">MTSQLKCVDCPKSTVYPSEEELEAHIAAVHIKMFPYRCQLCKYGKLPTEYALASHYSEVHGNTNNFTMSVSYSNTLRSQRKELEKKLRASIDASNSTGSITPRTESDINENLNETTCSPVKCLDCTEEYLSKEKLEAHIADVHLNSLPYECETCKHTMFPTEHILRLHHHEDHKSCEFKILMQYSPEIAQERNELARRLEMCMASGQGSSAPGTAPVDTEPIISAGTAVSTVSTCIRARLTVAPGDSNRVQPSRTVQGPLKREATEQSSSGGPAKRQPRIPQVKNEAPAAPPVHPNIKLEELESVKSEYPPSDIEISQVKVEDSVETSSSSMTVRDAGWPVPFPLKVEEPEEAEDRDQDHEEQVDQEEEEEDSEDEDEEKNPDDSGKRKSCLGHNLTCSLCSMTLTCLGSKIPHACVHEQFTLFECKVCNRKFTGYPINDVTRHMKTVHNIKNKKDVQKNIKDHRKAMRAKILELRDKCFPKK</sequence>
<keyword evidence="11" id="KW-1185">Reference proteome</keyword>
<keyword evidence="2" id="KW-0479">Metal-binding</keyword>
<dbReference type="GO" id="GO:0005634">
    <property type="term" value="C:nucleus"/>
    <property type="evidence" value="ECO:0007669"/>
    <property type="project" value="UniProtKB-SubCell"/>
</dbReference>
<accession>G0NTL2</accession>
<evidence type="ECO:0000256" key="4">
    <source>
        <dbReference type="ARBA" id="ARBA00022771"/>
    </source>
</evidence>
<reference evidence="11" key="1">
    <citation type="submission" date="2011-07" db="EMBL/GenBank/DDBJ databases">
        <authorList>
            <consortium name="Caenorhabditis brenneri Sequencing and Analysis Consortium"/>
            <person name="Wilson R.K."/>
        </authorList>
    </citation>
    <scope>NUCLEOTIDE SEQUENCE [LARGE SCALE GENOMIC DNA]</scope>
    <source>
        <strain evidence="11">PB2801</strain>
    </source>
</reference>
<evidence type="ECO:0000256" key="7">
    <source>
        <dbReference type="PROSITE-ProRule" id="PRU00042"/>
    </source>
</evidence>
<dbReference type="STRING" id="135651.G0NTL2"/>
<dbReference type="Proteomes" id="UP000008068">
    <property type="component" value="Unassembled WGS sequence"/>
</dbReference>
<feature type="region of interest" description="Disordered" evidence="8">
    <location>
        <begin position="245"/>
        <end position="388"/>
    </location>
</feature>
<dbReference type="AlphaFoldDB" id="G0NTL2"/>
<evidence type="ECO:0000259" key="9">
    <source>
        <dbReference type="PROSITE" id="PS50157"/>
    </source>
</evidence>
<keyword evidence="5" id="KW-0862">Zinc</keyword>
<dbReference type="PANTHER" id="PTHR16515">
    <property type="entry name" value="PR DOMAIN ZINC FINGER PROTEIN"/>
    <property type="match status" value="1"/>
</dbReference>
<evidence type="ECO:0000256" key="3">
    <source>
        <dbReference type="ARBA" id="ARBA00022737"/>
    </source>
</evidence>
<evidence type="ECO:0000313" key="10">
    <source>
        <dbReference type="EMBL" id="EGT37276.1"/>
    </source>
</evidence>
<dbReference type="InterPro" id="IPR013087">
    <property type="entry name" value="Znf_C2H2_type"/>
</dbReference>
<dbReference type="EMBL" id="GL379944">
    <property type="protein sequence ID" value="EGT37276.1"/>
    <property type="molecule type" value="Genomic_DNA"/>
</dbReference>
<evidence type="ECO:0000256" key="1">
    <source>
        <dbReference type="ARBA" id="ARBA00004123"/>
    </source>
</evidence>
<dbReference type="PROSITE" id="PS50157">
    <property type="entry name" value="ZINC_FINGER_C2H2_2"/>
    <property type="match status" value="1"/>
</dbReference>
<feature type="domain" description="C2H2-type" evidence="9">
    <location>
        <begin position="120"/>
        <end position="148"/>
    </location>
</feature>
<evidence type="ECO:0000256" key="6">
    <source>
        <dbReference type="ARBA" id="ARBA00023242"/>
    </source>
</evidence>
<dbReference type="PANTHER" id="PTHR16515:SF66">
    <property type="entry name" value="C2H2-TYPE DOMAIN-CONTAINING PROTEIN"/>
    <property type="match status" value="1"/>
</dbReference>
<dbReference type="GO" id="GO:0008270">
    <property type="term" value="F:zinc ion binding"/>
    <property type="evidence" value="ECO:0007669"/>
    <property type="project" value="UniProtKB-KW"/>
</dbReference>